<dbReference type="Proteomes" id="UP001595998">
    <property type="component" value="Unassembled WGS sequence"/>
</dbReference>
<feature type="domain" description="DUF4145" evidence="1">
    <location>
        <begin position="117"/>
        <end position="206"/>
    </location>
</feature>
<accession>A0ABV8XNJ2</accession>
<keyword evidence="3" id="KW-1185">Reference proteome</keyword>
<dbReference type="RefSeq" id="WP_380038369.1">
    <property type="nucleotide sequence ID" value="NZ_JBHSEH010000005.1"/>
</dbReference>
<comment type="caution">
    <text evidence="2">The sequence shown here is derived from an EMBL/GenBank/DDBJ whole genome shotgun (WGS) entry which is preliminary data.</text>
</comment>
<evidence type="ECO:0000259" key="1">
    <source>
        <dbReference type="Pfam" id="PF13643"/>
    </source>
</evidence>
<protein>
    <submittedName>
        <fullName evidence="2">DUF4145 domain-containing protein</fullName>
    </submittedName>
</protein>
<organism evidence="2 3">
    <name type="scientific">Deinococcus navajonensis</name>
    <dbReference type="NCBI Taxonomy" id="309884"/>
    <lineage>
        <taxon>Bacteria</taxon>
        <taxon>Thermotogati</taxon>
        <taxon>Deinococcota</taxon>
        <taxon>Deinococci</taxon>
        <taxon>Deinococcales</taxon>
        <taxon>Deinococcaceae</taxon>
        <taxon>Deinococcus</taxon>
    </lineage>
</organism>
<dbReference type="InterPro" id="IPR025285">
    <property type="entry name" value="DUF4145"/>
</dbReference>
<dbReference type="Pfam" id="PF13643">
    <property type="entry name" value="DUF4145"/>
    <property type="match status" value="1"/>
</dbReference>
<dbReference type="EMBL" id="JBHSEH010000005">
    <property type="protein sequence ID" value="MFC4426213.1"/>
    <property type="molecule type" value="Genomic_DNA"/>
</dbReference>
<evidence type="ECO:0000313" key="3">
    <source>
        <dbReference type="Proteomes" id="UP001595998"/>
    </source>
</evidence>
<name>A0ABV8XNJ2_9DEIO</name>
<reference evidence="3" key="1">
    <citation type="journal article" date="2019" name="Int. J. Syst. Evol. Microbiol.">
        <title>The Global Catalogue of Microorganisms (GCM) 10K type strain sequencing project: providing services to taxonomists for standard genome sequencing and annotation.</title>
        <authorList>
            <consortium name="The Broad Institute Genomics Platform"/>
            <consortium name="The Broad Institute Genome Sequencing Center for Infectious Disease"/>
            <person name="Wu L."/>
            <person name="Ma J."/>
        </authorList>
    </citation>
    <scope>NUCLEOTIDE SEQUENCE [LARGE SCALE GENOMIC DNA]</scope>
    <source>
        <strain evidence="3">CCUG 56029</strain>
    </source>
</reference>
<gene>
    <name evidence="2" type="ORF">ACFOZ9_08295</name>
</gene>
<evidence type="ECO:0000313" key="2">
    <source>
        <dbReference type="EMBL" id="MFC4426213.1"/>
    </source>
</evidence>
<sequence length="223" mass="24902">MMVMDWTDMASELVSVKDVTQDPNPPTHLITCPFCQSAVGYETLASNPRDLGGSRRLTNLLIKCLNCGNVLLGTFEGTYYENFGTYRWRYAYHPSGKRSVFASHPSWPAHITRYFEQAVTALESKSWDSVLMMSRSTVQAVARENGAQGSNLKQEIDDLGSKGLLVKSMIDWSHHIRSIANESAHPRAGDPVPTESEAREIVRFMHFMLESLYTIPATAPAQS</sequence>
<proteinExistence type="predicted"/>